<dbReference type="InterPro" id="IPR050486">
    <property type="entry name" value="Mannose-1P_guanyltransferase"/>
</dbReference>
<protein>
    <submittedName>
        <fullName evidence="2">NTP transferase domain-containing protein</fullName>
    </submittedName>
</protein>
<sequence length="250" mass="26793">MTMRGLIMVGGQGQRLYPYTAHLPKPLMPIGDKPILEYIIRRLCHHGIRDITLAVSHMASLIQAYCGDGARFGAAITYLHESRPLGTAGAIGLLPEPRGTLLVTNGDILSNLDLDAMAGEHRSSGAMITVASKMQVTDISSGVLDTDADGFVTDYREKPQLRHRIGIGTYLLEPAAQALLAAGEPAHMPDLILRALRAGQRVASYDHGGDWIDIGRPEDYARAQADMHRYLVGGPDPDAAAPVLALGAAR</sequence>
<comment type="caution">
    <text evidence="2">The sequence shown here is derived from an EMBL/GenBank/DDBJ whole genome shotgun (WGS) entry which is preliminary data.</text>
</comment>
<organism evidence="2 3">
    <name type="scientific">Azospirillum oleiclasticum</name>
    <dbReference type="NCBI Taxonomy" id="2735135"/>
    <lineage>
        <taxon>Bacteria</taxon>
        <taxon>Pseudomonadati</taxon>
        <taxon>Pseudomonadota</taxon>
        <taxon>Alphaproteobacteria</taxon>
        <taxon>Rhodospirillales</taxon>
        <taxon>Azospirillaceae</taxon>
        <taxon>Azospirillum</taxon>
    </lineage>
</organism>
<feature type="domain" description="Nucleotidyl transferase" evidence="1">
    <location>
        <begin position="5"/>
        <end position="227"/>
    </location>
</feature>
<dbReference type="Proteomes" id="UP000584642">
    <property type="component" value="Unassembled WGS sequence"/>
</dbReference>
<dbReference type="EMBL" id="JABFDB010000037">
    <property type="protein sequence ID" value="NYZ24184.1"/>
    <property type="molecule type" value="Genomic_DNA"/>
</dbReference>
<dbReference type="RefSeq" id="WP_180285961.1">
    <property type="nucleotide sequence ID" value="NZ_JABFDB010000037.1"/>
</dbReference>
<evidence type="ECO:0000259" key="1">
    <source>
        <dbReference type="Pfam" id="PF00483"/>
    </source>
</evidence>
<dbReference type="PANTHER" id="PTHR22572">
    <property type="entry name" value="SUGAR-1-PHOSPHATE GUANYL TRANSFERASE"/>
    <property type="match status" value="1"/>
</dbReference>
<reference evidence="2 3" key="1">
    <citation type="submission" date="2020-05" db="EMBL/GenBank/DDBJ databases">
        <title>Azospirillum oleiclasticum sp. nov, a nitrogen-fixing and heavy crude oil-emulsifying bacterium isolated from the crude oil of Yumen Oilfield.</title>
        <authorList>
            <person name="Wu D."/>
            <person name="Cai M."/>
            <person name="Zhang X."/>
        </authorList>
    </citation>
    <scope>NUCLEOTIDE SEQUENCE [LARGE SCALE GENOMIC DNA]</scope>
    <source>
        <strain evidence="2 3">ROY-1-1-2</strain>
    </source>
</reference>
<proteinExistence type="predicted"/>
<keyword evidence="3" id="KW-1185">Reference proteome</keyword>
<dbReference type="Pfam" id="PF00483">
    <property type="entry name" value="NTP_transferase"/>
    <property type="match status" value="1"/>
</dbReference>
<name>A0ABX2TLZ3_9PROT</name>
<evidence type="ECO:0000313" key="2">
    <source>
        <dbReference type="EMBL" id="NYZ24184.1"/>
    </source>
</evidence>
<accession>A0ABX2TLZ3</accession>
<keyword evidence="2" id="KW-0808">Transferase</keyword>
<gene>
    <name evidence="2" type="ORF">HND93_31145</name>
</gene>
<dbReference type="InterPro" id="IPR029044">
    <property type="entry name" value="Nucleotide-diphossugar_trans"/>
</dbReference>
<dbReference type="Gene3D" id="3.90.550.10">
    <property type="entry name" value="Spore Coat Polysaccharide Biosynthesis Protein SpsA, Chain A"/>
    <property type="match status" value="1"/>
</dbReference>
<dbReference type="SUPFAM" id="SSF53448">
    <property type="entry name" value="Nucleotide-diphospho-sugar transferases"/>
    <property type="match status" value="1"/>
</dbReference>
<dbReference type="InterPro" id="IPR005835">
    <property type="entry name" value="NTP_transferase_dom"/>
</dbReference>
<evidence type="ECO:0000313" key="3">
    <source>
        <dbReference type="Proteomes" id="UP000584642"/>
    </source>
</evidence>
<dbReference type="GO" id="GO:0016740">
    <property type="term" value="F:transferase activity"/>
    <property type="evidence" value="ECO:0007669"/>
    <property type="project" value="UniProtKB-KW"/>
</dbReference>